<dbReference type="InterPro" id="IPR013249">
    <property type="entry name" value="RNA_pol_sigma70_r4_t2"/>
</dbReference>
<name>A0ABX0F8T3_9BACL</name>
<dbReference type="Gene3D" id="1.10.1740.10">
    <property type="match status" value="1"/>
</dbReference>
<keyword evidence="8" id="KW-1185">Reference proteome</keyword>
<dbReference type="InterPro" id="IPR013325">
    <property type="entry name" value="RNA_pol_sigma_r2"/>
</dbReference>
<dbReference type="InterPro" id="IPR039425">
    <property type="entry name" value="RNA_pol_sigma-70-like"/>
</dbReference>
<gene>
    <name evidence="7" type="ORF">GYN08_18905</name>
</gene>
<dbReference type="Pfam" id="PF04542">
    <property type="entry name" value="Sigma70_r2"/>
    <property type="match status" value="1"/>
</dbReference>
<proteinExistence type="inferred from homology"/>
<feature type="domain" description="RNA polymerase sigma factor 70 region 4 type 2" evidence="6">
    <location>
        <begin position="117"/>
        <end position="168"/>
    </location>
</feature>
<evidence type="ECO:0000256" key="3">
    <source>
        <dbReference type="ARBA" id="ARBA00023082"/>
    </source>
</evidence>
<dbReference type="Proteomes" id="UP000800303">
    <property type="component" value="Unassembled WGS sequence"/>
</dbReference>
<protein>
    <submittedName>
        <fullName evidence="7">Sigma-70 family RNA polymerase sigma factor</fullName>
    </submittedName>
</protein>
<comment type="caution">
    <text evidence="7">The sequence shown here is derived from an EMBL/GenBank/DDBJ whole genome shotgun (WGS) entry which is preliminary data.</text>
</comment>
<evidence type="ECO:0000259" key="6">
    <source>
        <dbReference type="Pfam" id="PF08281"/>
    </source>
</evidence>
<evidence type="ECO:0000259" key="5">
    <source>
        <dbReference type="Pfam" id="PF04542"/>
    </source>
</evidence>
<dbReference type="CDD" id="cd06171">
    <property type="entry name" value="Sigma70_r4"/>
    <property type="match status" value="1"/>
</dbReference>
<dbReference type="SUPFAM" id="SSF88659">
    <property type="entry name" value="Sigma3 and sigma4 domains of RNA polymerase sigma factors"/>
    <property type="match status" value="1"/>
</dbReference>
<keyword evidence="3" id="KW-0731">Sigma factor</keyword>
<evidence type="ECO:0000313" key="7">
    <source>
        <dbReference type="EMBL" id="NGZ77363.1"/>
    </source>
</evidence>
<dbReference type="InterPro" id="IPR013324">
    <property type="entry name" value="RNA_pol_sigma_r3/r4-like"/>
</dbReference>
<reference evidence="7 8" key="1">
    <citation type="submission" date="2020-01" db="EMBL/GenBank/DDBJ databases">
        <title>Polyphasic characterisation and genomic insights into a novel alkali tolerant bacterium VR-M41.</title>
        <authorList>
            <person name="Vemuluri V.R."/>
        </authorList>
    </citation>
    <scope>NUCLEOTIDE SEQUENCE [LARGE SCALE GENOMIC DNA]</scope>
    <source>
        <strain evidence="7 8">VR-M41</strain>
    </source>
</reference>
<accession>A0ABX0F8T3</accession>
<dbReference type="Pfam" id="PF08281">
    <property type="entry name" value="Sigma70_r4_2"/>
    <property type="match status" value="1"/>
</dbReference>
<dbReference type="PANTHER" id="PTHR43133">
    <property type="entry name" value="RNA POLYMERASE ECF-TYPE SIGMA FACTO"/>
    <property type="match status" value="1"/>
</dbReference>
<dbReference type="InterPro" id="IPR007627">
    <property type="entry name" value="RNA_pol_sigma70_r2"/>
</dbReference>
<organism evidence="7 8">
    <name type="scientific">Saccharibacillus alkalitolerans</name>
    <dbReference type="NCBI Taxonomy" id="2705290"/>
    <lineage>
        <taxon>Bacteria</taxon>
        <taxon>Bacillati</taxon>
        <taxon>Bacillota</taxon>
        <taxon>Bacilli</taxon>
        <taxon>Bacillales</taxon>
        <taxon>Paenibacillaceae</taxon>
        <taxon>Saccharibacillus</taxon>
    </lineage>
</organism>
<evidence type="ECO:0000256" key="4">
    <source>
        <dbReference type="ARBA" id="ARBA00023163"/>
    </source>
</evidence>
<evidence type="ECO:0000313" key="8">
    <source>
        <dbReference type="Proteomes" id="UP000800303"/>
    </source>
</evidence>
<dbReference type="Gene3D" id="1.10.10.10">
    <property type="entry name" value="Winged helix-like DNA-binding domain superfamily/Winged helix DNA-binding domain"/>
    <property type="match status" value="1"/>
</dbReference>
<dbReference type="InterPro" id="IPR036388">
    <property type="entry name" value="WH-like_DNA-bd_sf"/>
</dbReference>
<sequence length="172" mass="20494">MEKAVEKAERHTEMERSANAEEELFFKRISEQQRKLYVIAFSYLRREADALEAVQEASCRAWIKRKKLNNPDMFSSWLVRIVINCCMDELRRRKRAFPTAEIEERHAEEMRSNERIDLERAFGRMKPKYRHAVMLKYYHGMTSAEIAKVLGKPEGTIKTWLREGLKQLRTLL</sequence>
<evidence type="ECO:0000256" key="2">
    <source>
        <dbReference type="ARBA" id="ARBA00023015"/>
    </source>
</evidence>
<dbReference type="SUPFAM" id="SSF88946">
    <property type="entry name" value="Sigma2 domain of RNA polymerase sigma factors"/>
    <property type="match status" value="1"/>
</dbReference>
<comment type="similarity">
    <text evidence="1">Belongs to the sigma-70 factor family. ECF subfamily.</text>
</comment>
<dbReference type="PANTHER" id="PTHR43133:SF51">
    <property type="entry name" value="RNA POLYMERASE SIGMA FACTOR"/>
    <property type="match status" value="1"/>
</dbReference>
<feature type="domain" description="RNA polymerase sigma-70 region 2" evidence="5">
    <location>
        <begin position="32"/>
        <end position="95"/>
    </location>
</feature>
<keyword evidence="4" id="KW-0804">Transcription</keyword>
<dbReference type="EMBL" id="JAAFGS010000008">
    <property type="protein sequence ID" value="NGZ77363.1"/>
    <property type="molecule type" value="Genomic_DNA"/>
</dbReference>
<keyword evidence="2" id="KW-0805">Transcription regulation</keyword>
<dbReference type="InterPro" id="IPR014284">
    <property type="entry name" value="RNA_pol_sigma-70_dom"/>
</dbReference>
<evidence type="ECO:0000256" key="1">
    <source>
        <dbReference type="ARBA" id="ARBA00010641"/>
    </source>
</evidence>
<dbReference type="NCBIfam" id="TIGR02937">
    <property type="entry name" value="sigma70-ECF"/>
    <property type="match status" value="1"/>
</dbReference>
<dbReference type="RefSeq" id="WP_166277605.1">
    <property type="nucleotide sequence ID" value="NZ_JAAFGS010000008.1"/>
</dbReference>